<gene>
    <name evidence="2" type="ORF">BJ508DRAFT_411129</name>
</gene>
<dbReference type="AlphaFoldDB" id="A0A3N4IJT7"/>
<protein>
    <submittedName>
        <fullName evidence="2">Uncharacterized protein</fullName>
    </submittedName>
</protein>
<proteinExistence type="predicted"/>
<evidence type="ECO:0000256" key="1">
    <source>
        <dbReference type="SAM" id="MobiDB-lite"/>
    </source>
</evidence>
<evidence type="ECO:0000313" key="3">
    <source>
        <dbReference type="Proteomes" id="UP000275078"/>
    </source>
</evidence>
<evidence type="ECO:0000313" key="2">
    <source>
        <dbReference type="EMBL" id="RPA86413.1"/>
    </source>
</evidence>
<feature type="compositionally biased region" description="Basic and acidic residues" evidence="1">
    <location>
        <begin position="69"/>
        <end position="79"/>
    </location>
</feature>
<feature type="compositionally biased region" description="Basic and acidic residues" evidence="1">
    <location>
        <begin position="19"/>
        <end position="32"/>
    </location>
</feature>
<dbReference type="EMBL" id="ML119649">
    <property type="protein sequence ID" value="RPA86413.1"/>
    <property type="molecule type" value="Genomic_DNA"/>
</dbReference>
<feature type="compositionally biased region" description="Basic and acidic residues" evidence="1">
    <location>
        <begin position="92"/>
        <end position="102"/>
    </location>
</feature>
<keyword evidence="3" id="KW-1185">Reference proteome</keyword>
<sequence length="132" mass="14941">MASTPTNDSGSRSTLTIRDLQEKYDTARRNSTEKPSSCLPTVTVPVRLKAVHRDSEVSVFQLGGPHTPTMERSESSRSDESEESLQPEVDEQILRERRKSENEQTAFEGGVLGDEKLLGARWFRMRRRLGSF</sequence>
<feature type="region of interest" description="Disordered" evidence="1">
    <location>
        <begin position="1"/>
        <end position="39"/>
    </location>
</feature>
<organism evidence="2 3">
    <name type="scientific">Ascobolus immersus RN42</name>
    <dbReference type="NCBI Taxonomy" id="1160509"/>
    <lineage>
        <taxon>Eukaryota</taxon>
        <taxon>Fungi</taxon>
        <taxon>Dikarya</taxon>
        <taxon>Ascomycota</taxon>
        <taxon>Pezizomycotina</taxon>
        <taxon>Pezizomycetes</taxon>
        <taxon>Pezizales</taxon>
        <taxon>Ascobolaceae</taxon>
        <taxon>Ascobolus</taxon>
    </lineage>
</organism>
<dbReference type="Proteomes" id="UP000275078">
    <property type="component" value="Unassembled WGS sequence"/>
</dbReference>
<name>A0A3N4IJT7_ASCIM</name>
<accession>A0A3N4IJT7</accession>
<feature type="compositionally biased region" description="Polar residues" evidence="1">
    <location>
        <begin position="1"/>
        <end position="16"/>
    </location>
</feature>
<feature type="compositionally biased region" description="Acidic residues" evidence="1">
    <location>
        <begin position="80"/>
        <end position="91"/>
    </location>
</feature>
<reference evidence="2 3" key="1">
    <citation type="journal article" date="2018" name="Nat. Ecol. Evol.">
        <title>Pezizomycetes genomes reveal the molecular basis of ectomycorrhizal truffle lifestyle.</title>
        <authorList>
            <person name="Murat C."/>
            <person name="Payen T."/>
            <person name="Noel B."/>
            <person name="Kuo A."/>
            <person name="Morin E."/>
            <person name="Chen J."/>
            <person name="Kohler A."/>
            <person name="Krizsan K."/>
            <person name="Balestrini R."/>
            <person name="Da Silva C."/>
            <person name="Montanini B."/>
            <person name="Hainaut M."/>
            <person name="Levati E."/>
            <person name="Barry K.W."/>
            <person name="Belfiori B."/>
            <person name="Cichocki N."/>
            <person name="Clum A."/>
            <person name="Dockter R.B."/>
            <person name="Fauchery L."/>
            <person name="Guy J."/>
            <person name="Iotti M."/>
            <person name="Le Tacon F."/>
            <person name="Lindquist E.A."/>
            <person name="Lipzen A."/>
            <person name="Malagnac F."/>
            <person name="Mello A."/>
            <person name="Molinier V."/>
            <person name="Miyauchi S."/>
            <person name="Poulain J."/>
            <person name="Riccioni C."/>
            <person name="Rubini A."/>
            <person name="Sitrit Y."/>
            <person name="Splivallo R."/>
            <person name="Traeger S."/>
            <person name="Wang M."/>
            <person name="Zifcakova L."/>
            <person name="Wipf D."/>
            <person name="Zambonelli A."/>
            <person name="Paolocci F."/>
            <person name="Nowrousian M."/>
            <person name="Ottonello S."/>
            <person name="Baldrian P."/>
            <person name="Spatafora J.W."/>
            <person name="Henrissat B."/>
            <person name="Nagy L.G."/>
            <person name="Aury J.M."/>
            <person name="Wincker P."/>
            <person name="Grigoriev I.V."/>
            <person name="Bonfante P."/>
            <person name="Martin F.M."/>
        </authorList>
    </citation>
    <scope>NUCLEOTIDE SEQUENCE [LARGE SCALE GENOMIC DNA]</scope>
    <source>
        <strain evidence="2 3">RN42</strain>
    </source>
</reference>
<feature type="region of interest" description="Disordered" evidence="1">
    <location>
        <begin position="60"/>
        <end position="110"/>
    </location>
</feature>